<dbReference type="SUPFAM" id="SSF158442">
    <property type="entry name" value="DsbB-like"/>
    <property type="match status" value="1"/>
</dbReference>
<dbReference type="PANTHER" id="PTHR36570">
    <property type="entry name" value="DISULFIDE BOND FORMATION PROTEIN B"/>
    <property type="match status" value="1"/>
</dbReference>
<feature type="transmembrane region" description="Helical" evidence="6">
    <location>
        <begin position="140"/>
        <end position="160"/>
    </location>
</feature>
<feature type="transmembrane region" description="Helical" evidence="6">
    <location>
        <begin position="69"/>
        <end position="89"/>
    </location>
</feature>
<keyword evidence="2" id="KW-1003">Cell membrane</keyword>
<proteinExistence type="predicted"/>
<dbReference type="InterPro" id="IPR023380">
    <property type="entry name" value="DsbB-like_sf"/>
</dbReference>
<dbReference type="Pfam" id="PF02600">
    <property type="entry name" value="DsbB"/>
    <property type="match status" value="1"/>
</dbReference>
<comment type="subcellular location">
    <subcellularLocation>
        <location evidence="1">Cell membrane</location>
        <topology evidence="1">Multi-pass membrane protein</topology>
    </subcellularLocation>
</comment>
<dbReference type="InterPro" id="IPR050183">
    <property type="entry name" value="DsbB"/>
</dbReference>
<comment type="caution">
    <text evidence="7">The sequence shown here is derived from an EMBL/GenBank/DDBJ whole genome shotgun (WGS) entry which is preliminary data.</text>
</comment>
<evidence type="ECO:0000256" key="5">
    <source>
        <dbReference type="ARBA" id="ARBA00023136"/>
    </source>
</evidence>
<feature type="transmembrane region" description="Helical" evidence="6">
    <location>
        <begin position="43"/>
        <end position="62"/>
    </location>
</feature>
<name>A0A9D7PPE0_9PROT</name>
<keyword evidence="4 6" id="KW-1133">Transmembrane helix</keyword>
<dbReference type="GO" id="GO:0015035">
    <property type="term" value="F:protein-disulfide reductase activity"/>
    <property type="evidence" value="ECO:0007669"/>
    <property type="project" value="InterPro"/>
</dbReference>
<dbReference type="Proteomes" id="UP000886689">
    <property type="component" value="Unassembled WGS sequence"/>
</dbReference>
<dbReference type="Gene3D" id="1.20.1550.10">
    <property type="entry name" value="DsbB-like"/>
    <property type="match status" value="1"/>
</dbReference>
<evidence type="ECO:0000313" key="8">
    <source>
        <dbReference type="Proteomes" id="UP000886689"/>
    </source>
</evidence>
<evidence type="ECO:0000256" key="3">
    <source>
        <dbReference type="ARBA" id="ARBA00022692"/>
    </source>
</evidence>
<evidence type="ECO:0000256" key="4">
    <source>
        <dbReference type="ARBA" id="ARBA00022989"/>
    </source>
</evidence>
<organism evidence="7 8">
    <name type="scientific">Candidatus Proximibacter danicus</name>
    <dbReference type="NCBI Taxonomy" id="2954365"/>
    <lineage>
        <taxon>Bacteria</taxon>
        <taxon>Pseudomonadati</taxon>
        <taxon>Pseudomonadota</taxon>
        <taxon>Betaproteobacteria</taxon>
        <taxon>Candidatus Proximibacter</taxon>
    </lineage>
</organism>
<keyword evidence="5 6" id="KW-0472">Membrane</keyword>
<dbReference type="PANTHER" id="PTHR36570:SF3">
    <property type="entry name" value="DISULFIDE BOND FORMATION PROTEIN B"/>
    <property type="match status" value="1"/>
</dbReference>
<dbReference type="AlphaFoldDB" id="A0A9D7PPE0"/>
<dbReference type="GO" id="GO:0005886">
    <property type="term" value="C:plasma membrane"/>
    <property type="evidence" value="ECO:0007669"/>
    <property type="project" value="UniProtKB-SubCell"/>
</dbReference>
<evidence type="ECO:0000256" key="6">
    <source>
        <dbReference type="SAM" id="Phobius"/>
    </source>
</evidence>
<accession>A0A9D7PPE0</accession>
<evidence type="ECO:0000256" key="1">
    <source>
        <dbReference type="ARBA" id="ARBA00004651"/>
    </source>
</evidence>
<sequence>MRVMLPTKPRSAFALLLLAATALVGGGLVIGEWMRLNPCPLCIFQRVLYLVVGLWAFFGVVVPQGRRLWGGLIAATSAGGMATALYQTWMQLNPESATQCGAGELNLIERLVDWLGMQWPLMFMATGFCTTKEYILGLTMANWSIACFFVFLVLGLWVGFSRRFERKRFNFR</sequence>
<reference evidence="7" key="1">
    <citation type="submission" date="2020-10" db="EMBL/GenBank/DDBJ databases">
        <title>Connecting structure to function with the recovery of over 1000 high-quality activated sludge metagenome-assembled genomes encoding full-length rRNA genes using long-read sequencing.</title>
        <authorList>
            <person name="Singleton C.M."/>
            <person name="Petriglieri F."/>
            <person name="Kristensen J.M."/>
            <person name="Kirkegaard R.H."/>
            <person name="Michaelsen T.Y."/>
            <person name="Andersen M.H."/>
            <person name="Karst S.M."/>
            <person name="Dueholm M.S."/>
            <person name="Nielsen P.H."/>
            <person name="Albertsen M."/>
        </authorList>
    </citation>
    <scope>NUCLEOTIDE SEQUENCE</scope>
    <source>
        <strain evidence="7">Hirt_18-Q3-R61-65_BATAC.395</strain>
    </source>
</reference>
<keyword evidence="3 6" id="KW-0812">Transmembrane</keyword>
<dbReference type="EMBL" id="JADJUC010000002">
    <property type="protein sequence ID" value="MBK8523181.1"/>
    <property type="molecule type" value="Genomic_DNA"/>
</dbReference>
<dbReference type="GO" id="GO:0006457">
    <property type="term" value="P:protein folding"/>
    <property type="evidence" value="ECO:0007669"/>
    <property type="project" value="InterPro"/>
</dbReference>
<evidence type="ECO:0000313" key="7">
    <source>
        <dbReference type="EMBL" id="MBK8523181.1"/>
    </source>
</evidence>
<dbReference type="InterPro" id="IPR003752">
    <property type="entry name" value="DiS_bond_form_DsbB/BdbC"/>
</dbReference>
<evidence type="ECO:0000256" key="2">
    <source>
        <dbReference type="ARBA" id="ARBA00022475"/>
    </source>
</evidence>
<protein>
    <submittedName>
        <fullName evidence="7">Disulfide bond formation protein B</fullName>
    </submittedName>
</protein>
<gene>
    <name evidence="7" type="ORF">IPL58_03080</name>
</gene>